<dbReference type="Proteomes" id="UP000029725">
    <property type="component" value="Unassembled WGS sequence"/>
</dbReference>
<dbReference type="PANTHER" id="PTHR11040">
    <property type="entry name" value="ZINC/IRON TRANSPORTER"/>
    <property type="match status" value="1"/>
</dbReference>
<keyword evidence="2 5" id="KW-0812">Transmembrane</keyword>
<evidence type="ECO:0000256" key="5">
    <source>
        <dbReference type="SAM" id="Phobius"/>
    </source>
</evidence>
<proteinExistence type="predicted"/>
<sequence length="205" mass="22661">MFSAGSSFLVLFAIDRLFTFQCPTHIHADSENFKEQLPVSNPRKQDPFTSSGLRSKTSAMSMILALSLHSFLEGLGLGPIKMQTELFSYTVGLFSHKWLEAFALGVNVLNANFSLTTAIFLNFFYALLTPLGILIGMALVNGAFSSFSTIMISCVINGLSIGSFLFVCCIEMIPPEFTVIDRHIYPKYSLVCLGFLMMSLVAFFE</sequence>
<dbReference type="HOGENOM" id="CLU_040462_3_1_1"/>
<evidence type="ECO:0000256" key="2">
    <source>
        <dbReference type="ARBA" id="ARBA00022692"/>
    </source>
</evidence>
<dbReference type="RefSeq" id="XP_013238576.1">
    <property type="nucleotide sequence ID" value="XM_013383122.1"/>
</dbReference>
<dbReference type="GO" id="GO:0005385">
    <property type="term" value="F:zinc ion transmembrane transporter activity"/>
    <property type="evidence" value="ECO:0007669"/>
    <property type="project" value="TreeGrafter"/>
</dbReference>
<feature type="chain" id="PRO_5001950436" evidence="6">
    <location>
        <begin position="20"/>
        <end position="205"/>
    </location>
</feature>
<evidence type="ECO:0000256" key="4">
    <source>
        <dbReference type="ARBA" id="ARBA00023136"/>
    </source>
</evidence>
<organism evidence="7 8">
    <name type="scientific">Mitosporidium daphniae</name>
    <dbReference type="NCBI Taxonomy" id="1485682"/>
    <lineage>
        <taxon>Eukaryota</taxon>
        <taxon>Fungi</taxon>
        <taxon>Fungi incertae sedis</taxon>
        <taxon>Microsporidia</taxon>
        <taxon>Mitosporidium</taxon>
    </lineage>
</organism>
<comment type="subcellular location">
    <subcellularLocation>
        <location evidence="1">Membrane</location>
        <topology evidence="1">Multi-pass membrane protein</topology>
    </subcellularLocation>
</comment>
<gene>
    <name evidence="7" type="ORF">DI09_202p30</name>
</gene>
<feature type="signal peptide" evidence="6">
    <location>
        <begin position="1"/>
        <end position="19"/>
    </location>
</feature>
<dbReference type="Pfam" id="PF02535">
    <property type="entry name" value="Zip"/>
    <property type="match status" value="1"/>
</dbReference>
<feature type="transmembrane region" description="Helical" evidence="5">
    <location>
        <begin position="185"/>
        <end position="204"/>
    </location>
</feature>
<dbReference type="OrthoDB" id="448280at2759"/>
<dbReference type="GeneID" id="25258973"/>
<dbReference type="EMBL" id="JMKJ01000114">
    <property type="protein sequence ID" value="KGG52140.1"/>
    <property type="molecule type" value="Genomic_DNA"/>
</dbReference>
<name>A0A098VT29_9MICR</name>
<keyword evidence="8" id="KW-1185">Reference proteome</keyword>
<dbReference type="VEuPathDB" id="MicrosporidiaDB:DI09_202p30"/>
<feature type="transmembrane region" description="Helical" evidence="5">
    <location>
        <begin position="150"/>
        <end position="173"/>
    </location>
</feature>
<dbReference type="GO" id="GO:0016020">
    <property type="term" value="C:membrane"/>
    <property type="evidence" value="ECO:0007669"/>
    <property type="project" value="UniProtKB-SubCell"/>
</dbReference>
<protein>
    <submittedName>
        <fullName evidence="7">Uncharacterized protein</fullName>
    </submittedName>
</protein>
<comment type="caution">
    <text evidence="7">The sequence shown here is derived from an EMBL/GenBank/DDBJ whole genome shotgun (WGS) entry which is preliminary data.</text>
</comment>
<evidence type="ECO:0000313" key="8">
    <source>
        <dbReference type="Proteomes" id="UP000029725"/>
    </source>
</evidence>
<evidence type="ECO:0000256" key="6">
    <source>
        <dbReference type="SAM" id="SignalP"/>
    </source>
</evidence>
<evidence type="ECO:0000256" key="3">
    <source>
        <dbReference type="ARBA" id="ARBA00022989"/>
    </source>
</evidence>
<dbReference type="AlphaFoldDB" id="A0A098VT29"/>
<keyword evidence="6" id="KW-0732">Signal</keyword>
<accession>A0A098VT29</accession>
<dbReference type="PANTHER" id="PTHR11040:SF140">
    <property type="entry name" value="ZRT (ZRT), IRT- (IRT-) LIKE PROTEIN TRANSPORTER"/>
    <property type="match status" value="1"/>
</dbReference>
<keyword evidence="3 5" id="KW-1133">Transmembrane helix</keyword>
<evidence type="ECO:0000313" key="7">
    <source>
        <dbReference type="EMBL" id="KGG52140.1"/>
    </source>
</evidence>
<feature type="transmembrane region" description="Helical" evidence="5">
    <location>
        <begin position="123"/>
        <end position="144"/>
    </location>
</feature>
<keyword evidence="4 5" id="KW-0472">Membrane</keyword>
<reference evidence="7 8" key="1">
    <citation type="submission" date="2014-04" db="EMBL/GenBank/DDBJ databases">
        <title>A new species of microsporidia sheds light on the evolution of extreme parasitism.</title>
        <authorList>
            <person name="Haag K.L."/>
            <person name="James T.Y."/>
            <person name="Larsson R."/>
            <person name="Schaer T.M."/>
            <person name="Refardt D."/>
            <person name="Pombert J.-F."/>
            <person name="Ebert D."/>
        </authorList>
    </citation>
    <scope>NUCLEOTIDE SEQUENCE [LARGE SCALE GENOMIC DNA]</scope>
    <source>
        <strain evidence="7 8">UGP3</strain>
        <tissue evidence="7">Spores</tissue>
    </source>
</reference>
<dbReference type="InterPro" id="IPR003689">
    <property type="entry name" value="ZIP"/>
</dbReference>
<evidence type="ECO:0000256" key="1">
    <source>
        <dbReference type="ARBA" id="ARBA00004141"/>
    </source>
</evidence>